<dbReference type="Pfam" id="PF02743">
    <property type="entry name" value="dCache_1"/>
    <property type="match status" value="1"/>
</dbReference>
<evidence type="ECO:0000313" key="9">
    <source>
        <dbReference type="Proteomes" id="UP000287352"/>
    </source>
</evidence>
<accession>A0A401ZZQ0</accession>
<keyword evidence="9" id="KW-1185">Reference proteome</keyword>
<keyword evidence="2" id="KW-1003">Cell membrane</keyword>
<evidence type="ECO:0000256" key="3">
    <source>
        <dbReference type="ARBA" id="ARBA00022692"/>
    </source>
</evidence>
<dbReference type="Proteomes" id="UP000287352">
    <property type="component" value="Unassembled WGS sequence"/>
</dbReference>
<evidence type="ECO:0000259" key="7">
    <source>
        <dbReference type="Pfam" id="PF02743"/>
    </source>
</evidence>
<dbReference type="OrthoDB" id="141860at2"/>
<evidence type="ECO:0000256" key="2">
    <source>
        <dbReference type="ARBA" id="ARBA00022475"/>
    </source>
</evidence>
<proteinExistence type="predicted"/>
<organism evidence="8 9">
    <name type="scientific">Tengunoibacter tsumagoiensis</name>
    <dbReference type="NCBI Taxonomy" id="2014871"/>
    <lineage>
        <taxon>Bacteria</taxon>
        <taxon>Bacillati</taxon>
        <taxon>Chloroflexota</taxon>
        <taxon>Ktedonobacteria</taxon>
        <taxon>Ktedonobacterales</taxon>
        <taxon>Dictyobacteraceae</taxon>
        <taxon>Tengunoibacter</taxon>
    </lineage>
</organism>
<keyword evidence="5 6" id="KW-0472">Membrane</keyword>
<keyword evidence="3 6" id="KW-0812">Transmembrane</keyword>
<feature type="transmembrane region" description="Helical" evidence="6">
    <location>
        <begin position="21"/>
        <end position="42"/>
    </location>
</feature>
<dbReference type="GO" id="GO:0005886">
    <property type="term" value="C:plasma membrane"/>
    <property type="evidence" value="ECO:0007669"/>
    <property type="project" value="UniProtKB-SubCell"/>
</dbReference>
<evidence type="ECO:0000256" key="6">
    <source>
        <dbReference type="SAM" id="Phobius"/>
    </source>
</evidence>
<evidence type="ECO:0000313" key="8">
    <source>
        <dbReference type="EMBL" id="GCE12345.1"/>
    </source>
</evidence>
<comment type="caution">
    <text evidence="8">The sequence shown here is derived from an EMBL/GenBank/DDBJ whole genome shotgun (WGS) entry which is preliminary data.</text>
</comment>
<feature type="transmembrane region" description="Helical" evidence="6">
    <location>
        <begin position="344"/>
        <end position="363"/>
    </location>
</feature>
<gene>
    <name evidence="8" type="ORF">KTT_22040</name>
</gene>
<evidence type="ECO:0000256" key="4">
    <source>
        <dbReference type="ARBA" id="ARBA00022989"/>
    </source>
</evidence>
<dbReference type="InterPro" id="IPR033479">
    <property type="entry name" value="dCache_1"/>
</dbReference>
<dbReference type="Gene3D" id="3.30.450.20">
    <property type="entry name" value="PAS domain"/>
    <property type="match status" value="1"/>
</dbReference>
<dbReference type="AlphaFoldDB" id="A0A401ZZQ0"/>
<protein>
    <recommendedName>
        <fullName evidence="7">Cache domain-containing protein</fullName>
    </recommendedName>
</protein>
<keyword evidence="4 6" id="KW-1133">Transmembrane helix</keyword>
<dbReference type="EMBL" id="BIFR01000001">
    <property type="protein sequence ID" value="GCE12345.1"/>
    <property type="molecule type" value="Genomic_DNA"/>
</dbReference>
<dbReference type="RefSeq" id="WP_126579977.1">
    <property type="nucleotide sequence ID" value="NZ_BIFR01000001.1"/>
</dbReference>
<comment type="subcellular location">
    <subcellularLocation>
        <location evidence="1">Cell membrane</location>
        <topology evidence="1">Multi-pass membrane protein</topology>
    </subcellularLocation>
</comment>
<evidence type="ECO:0000256" key="1">
    <source>
        <dbReference type="ARBA" id="ARBA00004651"/>
    </source>
</evidence>
<name>A0A401ZZQ0_9CHLR</name>
<sequence>MANLSSGKQFRIYRRWFTLPARIAIGLVLAAIVPLLALLIYMNFTTRPALIDQANKAMASDAQTRVQLIDTYFNERVLDTQTLTQIPTVQAFLLTQNPVGSQAYNDDRTHALYSLQAGIYRNASYINWSLFTDQGKLLLAYPENPTPHGSSLVPLEELRIVDFGIPHISPVYYNAKNQQATIDIYAPINGPQGTPSQDKVIGFLRATLNLNYIWQNIVQNDTENNGAGSGAFILDDNGVYIADSNPVRRFHSAGTVSDLQQQHISQELRYGTDKPVVSLANAALVDANAQKTGSTTFQAQLSDDQGNYQIARRATDQKLVPWNYYVFSPESSETAVANAQQESIILLAVIASLLVAIAGFFAGQGLAQPIIRSAVALQENSLALSTLASNQQDAAAEQMWVVDSSQVGLQSVQYYTEAAKTVSRQLREAATELAQRGQFSDSPQMRHILGRIMEAAKYIEEASNYQSTSSQKLSTALKVATQVTEQLHGGATSANEAAKQLQLIVQELRAIIGR</sequence>
<reference evidence="9" key="1">
    <citation type="submission" date="2018-12" db="EMBL/GenBank/DDBJ databases">
        <title>Tengunoibacter tsumagoiensis gen. nov., sp. nov., Dictyobacter kobayashii sp. nov., D. alpinus sp. nov., and D. joshuensis sp. nov. and description of Dictyobacteraceae fam. nov. within the order Ktedonobacterales isolated from Tengu-no-mugimeshi.</title>
        <authorList>
            <person name="Wang C.M."/>
            <person name="Zheng Y."/>
            <person name="Sakai Y."/>
            <person name="Toyoda A."/>
            <person name="Minakuchi Y."/>
            <person name="Abe K."/>
            <person name="Yokota A."/>
            <person name="Yabe S."/>
        </authorList>
    </citation>
    <scope>NUCLEOTIDE SEQUENCE [LARGE SCALE GENOMIC DNA]</scope>
    <source>
        <strain evidence="9">Uno3</strain>
    </source>
</reference>
<evidence type="ECO:0000256" key="5">
    <source>
        <dbReference type="ARBA" id="ARBA00023136"/>
    </source>
</evidence>
<feature type="domain" description="Cache" evidence="7">
    <location>
        <begin position="49"/>
        <end position="249"/>
    </location>
</feature>